<keyword evidence="2" id="KW-1185">Reference proteome</keyword>
<protein>
    <recommendedName>
        <fullName evidence="3">MerR family transcriptional regulator</fullName>
    </recommendedName>
</protein>
<accession>A0ABP7PG89</accession>
<name>A0ABP7PG89_9SPHI</name>
<gene>
    <name evidence="1" type="ORF">GCM10022210_11160</name>
</gene>
<organism evidence="1 2">
    <name type="scientific">Mucilaginibacter dorajii</name>
    <dbReference type="NCBI Taxonomy" id="692994"/>
    <lineage>
        <taxon>Bacteria</taxon>
        <taxon>Pseudomonadati</taxon>
        <taxon>Bacteroidota</taxon>
        <taxon>Sphingobacteriia</taxon>
        <taxon>Sphingobacteriales</taxon>
        <taxon>Sphingobacteriaceae</taxon>
        <taxon>Mucilaginibacter</taxon>
    </lineage>
</organism>
<sequence length="97" mass="11368">MKTEHLITVREFCVYHNVDNTFINSLQQAGLVSVMIKSNDTFIPETELQKLEKMISLHQLDINVAGIEAITHLLDRMEQMQQKLIGMHNRLRIYEEE</sequence>
<dbReference type="Proteomes" id="UP001500742">
    <property type="component" value="Unassembled WGS sequence"/>
</dbReference>
<evidence type="ECO:0008006" key="3">
    <source>
        <dbReference type="Google" id="ProtNLM"/>
    </source>
</evidence>
<comment type="caution">
    <text evidence="1">The sequence shown here is derived from an EMBL/GenBank/DDBJ whole genome shotgun (WGS) entry which is preliminary data.</text>
</comment>
<reference evidence="2" key="1">
    <citation type="journal article" date="2019" name="Int. J. Syst. Evol. Microbiol.">
        <title>The Global Catalogue of Microorganisms (GCM) 10K type strain sequencing project: providing services to taxonomists for standard genome sequencing and annotation.</title>
        <authorList>
            <consortium name="The Broad Institute Genomics Platform"/>
            <consortium name="The Broad Institute Genome Sequencing Center for Infectious Disease"/>
            <person name="Wu L."/>
            <person name="Ma J."/>
        </authorList>
    </citation>
    <scope>NUCLEOTIDE SEQUENCE [LARGE SCALE GENOMIC DNA]</scope>
    <source>
        <strain evidence="2">JCM 16601</strain>
    </source>
</reference>
<evidence type="ECO:0000313" key="2">
    <source>
        <dbReference type="Proteomes" id="UP001500742"/>
    </source>
</evidence>
<proteinExistence type="predicted"/>
<dbReference type="Gene3D" id="1.10.1660.10">
    <property type="match status" value="1"/>
</dbReference>
<dbReference type="Pfam" id="PF13591">
    <property type="entry name" value="MerR_2"/>
    <property type="match status" value="1"/>
</dbReference>
<dbReference type="RefSeq" id="WP_259092271.1">
    <property type="nucleotide sequence ID" value="NZ_BAAAZC010000008.1"/>
</dbReference>
<evidence type="ECO:0000313" key="1">
    <source>
        <dbReference type="EMBL" id="GAA3964536.1"/>
    </source>
</evidence>
<dbReference type="EMBL" id="BAAAZC010000008">
    <property type="protein sequence ID" value="GAA3964536.1"/>
    <property type="molecule type" value="Genomic_DNA"/>
</dbReference>